<name>A0A926S4M7_9HYPH</name>
<comment type="caution">
    <text evidence="1">The sequence shown here is derived from an EMBL/GenBank/DDBJ whole genome shotgun (WGS) entry which is preliminary data.</text>
</comment>
<reference evidence="1" key="1">
    <citation type="submission" date="2020-05" db="EMBL/GenBank/DDBJ databases">
        <title>Identification of trans-AT polyketide cluster in two marine bacteria, producers of a novel glutaramide-containing polyketide sesbanimide D and analogs.</title>
        <authorList>
            <person name="Kacar D."/>
            <person name="Rodriguez P."/>
            <person name="Canedo L."/>
            <person name="Gonzalez E."/>
            <person name="Galan B."/>
            <person name="De La Calle F."/>
            <person name="Garcia J.L."/>
        </authorList>
    </citation>
    <scope>NUCLEOTIDE SEQUENCE</scope>
    <source>
        <strain evidence="1">PHM038</strain>
    </source>
</reference>
<accession>A0A926S4M7</accession>
<proteinExistence type="predicted"/>
<evidence type="ECO:0000313" key="1">
    <source>
        <dbReference type="EMBL" id="MBD1545260.1"/>
    </source>
</evidence>
<organism evidence="1 2">
    <name type="scientific">Roseibium aggregatum</name>
    <dbReference type="NCBI Taxonomy" id="187304"/>
    <lineage>
        <taxon>Bacteria</taxon>
        <taxon>Pseudomonadati</taxon>
        <taxon>Pseudomonadota</taxon>
        <taxon>Alphaproteobacteria</taxon>
        <taxon>Hyphomicrobiales</taxon>
        <taxon>Stappiaceae</taxon>
        <taxon>Roseibium</taxon>
    </lineage>
</organism>
<dbReference type="Proteomes" id="UP000598467">
    <property type="component" value="Unassembled WGS sequence"/>
</dbReference>
<evidence type="ECO:0000313" key="2">
    <source>
        <dbReference type="Proteomes" id="UP000598467"/>
    </source>
</evidence>
<protein>
    <submittedName>
        <fullName evidence="1">Uncharacterized protein</fullName>
    </submittedName>
</protein>
<dbReference type="AlphaFoldDB" id="A0A926S4M7"/>
<dbReference type="EMBL" id="JABFCZ010000003">
    <property type="protein sequence ID" value="MBD1545260.1"/>
    <property type="molecule type" value="Genomic_DNA"/>
</dbReference>
<dbReference type="RefSeq" id="WP_190289925.1">
    <property type="nucleotide sequence ID" value="NZ_JABFCZ010000003.1"/>
</dbReference>
<gene>
    <name evidence="1" type="ORF">HK439_03230</name>
</gene>
<sequence length="104" mass="11681">MAIPRKGSRKITVEGEDYRWLVRRKATISQTDYGSGKIHVAIEHATEKGATLHIESGRHPHPKDWGTLSVEPVTPSDIARWISVAIQQGWEPKNAGPTFRIDEK</sequence>